<reference evidence="1" key="1">
    <citation type="submission" date="2020-06" db="EMBL/GenBank/DDBJ databases">
        <title>Unique genomic features of the anaerobic methanotrophic archaea.</title>
        <authorList>
            <person name="Chadwick G.L."/>
            <person name="Skennerton C.T."/>
            <person name="Laso-Perez R."/>
            <person name="Leu A.O."/>
            <person name="Speth D.R."/>
            <person name="Yu H."/>
            <person name="Morgan-Lang C."/>
            <person name="Hatzenpichler R."/>
            <person name="Goudeau D."/>
            <person name="Malmstrom R."/>
            <person name="Brazelton W.J."/>
            <person name="Woyke T."/>
            <person name="Hallam S.J."/>
            <person name="Tyson G.W."/>
            <person name="Wegener G."/>
            <person name="Boetius A."/>
            <person name="Orphan V."/>
        </authorList>
    </citation>
    <scope>NUCLEOTIDE SEQUENCE</scope>
</reference>
<sequence length="101" mass="11426">MITTEEESEVEKFDHVFLVKPPFGPYPVELNESYPVGQSEIPVVIDAEAKTVALQNVLKLMALNKGKANFVFQYDSTWDGHPLLEEIGKYAELVQFVRQAL</sequence>
<name>A0A7G9Z5L4_9EURY</name>
<protein>
    <submittedName>
        <fullName evidence="1">Uncharacterized protein</fullName>
    </submittedName>
</protein>
<evidence type="ECO:0000313" key="1">
    <source>
        <dbReference type="EMBL" id="QNO55548.1"/>
    </source>
</evidence>
<accession>A0A7G9Z5L4</accession>
<dbReference type="EMBL" id="MT631618">
    <property type="protein sequence ID" value="QNO55548.1"/>
    <property type="molecule type" value="Genomic_DNA"/>
</dbReference>
<dbReference type="SUPFAM" id="SSF88802">
    <property type="entry name" value="Pre-PUA domain"/>
    <property type="match status" value="1"/>
</dbReference>
<gene>
    <name evidence="1" type="ORF">JEPGKGNF_00010</name>
</gene>
<organism evidence="1">
    <name type="scientific">Candidatus Methanophaga sp. ANME-1 ERB7</name>
    <dbReference type="NCBI Taxonomy" id="2759913"/>
    <lineage>
        <taxon>Archaea</taxon>
        <taxon>Methanobacteriati</taxon>
        <taxon>Methanobacteriota</taxon>
        <taxon>Stenosarchaea group</taxon>
        <taxon>Methanomicrobia</taxon>
        <taxon>Candidatus Methanophagales</taxon>
        <taxon>Candidatus Methanophagaceae</taxon>
        <taxon>Candidatus Methanophaga</taxon>
    </lineage>
</organism>
<proteinExistence type="predicted"/>
<dbReference type="AlphaFoldDB" id="A0A7G9Z5L4"/>